<feature type="repeat" description="ANK" evidence="3">
    <location>
        <begin position="934"/>
        <end position="966"/>
    </location>
</feature>
<dbReference type="InterPro" id="IPR049050">
    <property type="entry name" value="nSTAND3"/>
</dbReference>
<evidence type="ECO:0008006" key="8">
    <source>
        <dbReference type="Google" id="ProtNLM"/>
    </source>
</evidence>
<evidence type="ECO:0000259" key="5">
    <source>
        <dbReference type="Pfam" id="PF20720"/>
    </source>
</evidence>
<feature type="repeat" description="ANK" evidence="3">
    <location>
        <begin position="901"/>
        <end position="933"/>
    </location>
</feature>
<dbReference type="PROSITE" id="PS50088">
    <property type="entry name" value="ANK_REPEAT"/>
    <property type="match status" value="11"/>
</dbReference>
<feature type="domain" description="DZIP3-like HEPN" evidence="4">
    <location>
        <begin position="47"/>
        <end position="184"/>
    </location>
</feature>
<dbReference type="Pfam" id="PF20720">
    <property type="entry name" value="nSTAND3"/>
    <property type="match status" value="1"/>
</dbReference>
<dbReference type="Pfam" id="PF18738">
    <property type="entry name" value="HEPN_DZIP3"/>
    <property type="match status" value="1"/>
</dbReference>
<feature type="repeat" description="ANK" evidence="3">
    <location>
        <begin position="533"/>
        <end position="565"/>
    </location>
</feature>
<feature type="repeat" description="ANK" evidence="3">
    <location>
        <begin position="1000"/>
        <end position="1032"/>
    </location>
</feature>
<feature type="repeat" description="ANK" evidence="3">
    <location>
        <begin position="437"/>
        <end position="465"/>
    </location>
</feature>
<dbReference type="PANTHER" id="PTHR24198:SF165">
    <property type="entry name" value="ANKYRIN REPEAT-CONTAINING PROTEIN-RELATED"/>
    <property type="match status" value="1"/>
</dbReference>
<evidence type="ECO:0000256" key="2">
    <source>
        <dbReference type="ARBA" id="ARBA00023043"/>
    </source>
</evidence>
<feature type="repeat" description="ANK" evidence="3">
    <location>
        <begin position="722"/>
        <end position="754"/>
    </location>
</feature>
<dbReference type="Pfam" id="PF00023">
    <property type="entry name" value="Ank"/>
    <property type="match status" value="4"/>
</dbReference>
<evidence type="ECO:0000313" key="6">
    <source>
        <dbReference type="EMBL" id="CAG2243413.1"/>
    </source>
</evidence>
<feature type="repeat" description="ANK" evidence="3">
    <location>
        <begin position="1184"/>
        <end position="1207"/>
    </location>
</feature>
<name>A0A8S3UME4_MYTED</name>
<dbReference type="InterPro" id="IPR036770">
    <property type="entry name" value="Ankyrin_rpt-contain_sf"/>
</dbReference>
<evidence type="ECO:0000256" key="1">
    <source>
        <dbReference type="ARBA" id="ARBA00022737"/>
    </source>
</evidence>
<dbReference type="PROSITE" id="PS50297">
    <property type="entry name" value="ANK_REP_REGION"/>
    <property type="match status" value="7"/>
</dbReference>
<sequence length="1249" mass="141288">MTDLSTVSNIEASDISPEEQYYIRIANLLLRVAPTAVRVKFDQEFYPGELKAVLNLNKFNILAHLKQKRVINQPQWDLLFPISGKPASDTFDLTLMICLIKNLTNIEVGDELPFSRNETDGADLTRIKYYRNKIMHSNDGIVSESTFKSWWDEISRAIIRLGGTSFEDRCSLMKLRKLDSNDKEVLTGIKNIIGTPDPVPKGLRQLWNATILEWENENVAKTRAISQLTDMITKGNVAVAVGPSGCGKSTAIHYIALQLSRTKEYEIIIPYNPDDMRHFFNPDCKQVFVIDDVFGDATFDENKGKQWCFCGNHMIDFTLEVAHTNLIRDRFVLKRLMKKNVEHEKVVKIPLANGKKYIERLKKDIEQGFVINVFLNQNLKYPSFRYEFIKQIAEDIVISLPDKTIFSLVMSMMDCGFCDIVAILLIKEIDLNKLNWDGETPLFKAACKGYTKVVQVMLEQKANPNFHACFNWLGEKDQRTAISWLKFNPVKSPSSIERSETYKLSPLYIDNSWLKNLPVKRVRPSPFERYGTYNVSPLHIATSKGYTDIVKLLLSYDADLDYATKCNQIESSLYIASIQGYTYIVHLLLENKSNSNVKISKYSMSAIKNSLCVAVEKGYCDIVKLLLDHYVNLFKQKDQIRMTPHTSWVSFYLKMIEIAVVNDRDNIVKLLIEKDCDSNISFSNFSDETKTSVLFNSICKGKTKIVKLLLEHNIDPNLCIKNNESPLLRATYLGFIEIIKILLEHNSNPNICNTENISPLYIASWNGHTGIASKFGNSDVVRLLIDHNCDPNICSNDNESALFAASSKGHTEVVKLLLDYNCDPNICNKDNKSSLFVACDLSWKDTTEIVELLLDHNCDPNTLNKDDESPLFVACSSYLDNTKIIKLLLDHKADPKLCNKDNKSPLFMASRSNRANIVKLLLDHNCDPNICSNDNESALFAASSMGHTAVVKLLLDHNCDPNIFNKDNKSSLFKASLSGCSEVVRLLLDHNSDPNICSNDNESALFAAASKGHTEVVKLLLDYNCNPNICNKDNKSPLFVACDLSLKDTTEIVELLLDHNCDPNTRNKDNESPLIIIKNYNCDPNICNKGNESPLFVASDKGYSEIVKLLLNHHCDPNQYTSSHETPLFVASKSQGYKSSMRNDYLIRRNNSTASANFMISQSYTEIVKLLLSHNADPNVCNENNESPLFAASSNGNIDIVKLLLDHIVYPFICNKDNESPLQVATRRNHTEIVDLLNKYETAKCKYSS</sequence>
<accession>A0A8S3UME4</accession>
<feature type="repeat" description="ANK" evidence="3">
    <location>
        <begin position="967"/>
        <end position="999"/>
    </location>
</feature>
<dbReference type="Gene3D" id="1.25.40.20">
    <property type="entry name" value="Ankyrin repeat-containing domain"/>
    <property type="match status" value="7"/>
</dbReference>
<comment type="caution">
    <text evidence="6">The sequence shown here is derived from an EMBL/GenBank/DDBJ whole genome shotgun (WGS) entry which is preliminary data.</text>
</comment>
<dbReference type="InterPro" id="IPR002110">
    <property type="entry name" value="Ankyrin_rpt"/>
</dbReference>
<gene>
    <name evidence="6" type="ORF">MEDL_55468</name>
</gene>
<dbReference type="InterPro" id="IPR027417">
    <property type="entry name" value="P-loop_NTPase"/>
</dbReference>
<dbReference type="InterPro" id="IPR041249">
    <property type="entry name" value="HEPN_DZIP3"/>
</dbReference>
<evidence type="ECO:0000259" key="4">
    <source>
        <dbReference type="Pfam" id="PF18738"/>
    </source>
</evidence>
<dbReference type="AlphaFoldDB" id="A0A8S3UME4"/>
<keyword evidence="2 3" id="KW-0040">ANK repeat</keyword>
<dbReference type="Pfam" id="PF12796">
    <property type="entry name" value="Ank_2"/>
    <property type="match status" value="6"/>
</dbReference>
<dbReference type="SMART" id="SM00248">
    <property type="entry name" value="ANK"/>
    <property type="match status" value="21"/>
</dbReference>
<evidence type="ECO:0000313" key="7">
    <source>
        <dbReference type="Proteomes" id="UP000683360"/>
    </source>
</evidence>
<feature type="domain" description="Novel STAND NTPase 3" evidence="5">
    <location>
        <begin position="221"/>
        <end position="308"/>
    </location>
</feature>
<feature type="repeat" description="ANK" evidence="3">
    <location>
        <begin position="797"/>
        <end position="829"/>
    </location>
</feature>
<proteinExistence type="predicted"/>
<keyword evidence="7" id="KW-1185">Reference proteome</keyword>
<organism evidence="6 7">
    <name type="scientific">Mytilus edulis</name>
    <name type="common">Blue mussel</name>
    <dbReference type="NCBI Taxonomy" id="6550"/>
    <lineage>
        <taxon>Eukaryota</taxon>
        <taxon>Metazoa</taxon>
        <taxon>Spiralia</taxon>
        <taxon>Lophotrochozoa</taxon>
        <taxon>Mollusca</taxon>
        <taxon>Bivalvia</taxon>
        <taxon>Autobranchia</taxon>
        <taxon>Pteriomorphia</taxon>
        <taxon>Mytilida</taxon>
        <taxon>Mytiloidea</taxon>
        <taxon>Mytilidae</taxon>
        <taxon>Mytilinae</taxon>
        <taxon>Mytilus</taxon>
    </lineage>
</organism>
<dbReference type="EMBL" id="CAJPWZ010002701">
    <property type="protein sequence ID" value="CAG2243413.1"/>
    <property type="molecule type" value="Genomic_DNA"/>
</dbReference>
<dbReference type="Proteomes" id="UP000683360">
    <property type="component" value="Unassembled WGS sequence"/>
</dbReference>
<dbReference type="OrthoDB" id="60283at2759"/>
<dbReference type="SUPFAM" id="SSF48403">
    <property type="entry name" value="Ankyrin repeat"/>
    <property type="match status" value="3"/>
</dbReference>
<dbReference type="PANTHER" id="PTHR24198">
    <property type="entry name" value="ANKYRIN REPEAT AND PROTEIN KINASE DOMAIN-CONTAINING PROTEIN"/>
    <property type="match status" value="1"/>
</dbReference>
<keyword evidence="1" id="KW-0677">Repeat</keyword>
<evidence type="ECO:0000256" key="3">
    <source>
        <dbReference type="PROSITE-ProRule" id="PRU00023"/>
    </source>
</evidence>
<feature type="repeat" description="ANK" evidence="3">
    <location>
        <begin position="1033"/>
        <end position="1068"/>
    </location>
</feature>
<reference evidence="6" key="1">
    <citation type="submission" date="2021-03" db="EMBL/GenBank/DDBJ databases">
        <authorList>
            <person name="Bekaert M."/>
        </authorList>
    </citation>
    <scope>NUCLEOTIDE SEQUENCE</scope>
</reference>
<feature type="repeat" description="ANK" evidence="3">
    <location>
        <begin position="1090"/>
        <end position="1122"/>
    </location>
</feature>
<dbReference type="SUPFAM" id="SSF52540">
    <property type="entry name" value="P-loop containing nucleoside triphosphate hydrolases"/>
    <property type="match status" value="1"/>
</dbReference>
<protein>
    <recommendedName>
        <fullName evidence="8">DZIP3-like HEPN domain-containing protein</fullName>
    </recommendedName>
</protein>